<dbReference type="EMBL" id="BARS01039526">
    <property type="protein sequence ID" value="GAG19923.1"/>
    <property type="molecule type" value="Genomic_DNA"/>
</dbReference>
<accession>X0W5N0</accession>
<gene>
    <name evidence="2" type="ORF">S01H1_60347</name>
</gene>
<organism evidence="2">
    <name type="scientific">marine sediment metagenome</name>
    <dbReference type="NCBI Taxonomy" id="412755"/>
    <lineage>
        <taxon>unclassified sequences</taxon>
        <taxon>metagenomes</taxon>
        <taxon>ecological metagenomes</taxon>
    </lineage>
</organism>
<dbReference type="InterPro" id="IPR001638">
    <property type="entry name" value="Solute-binding_3/MltF_N"/>
</dbReference>
<dbReference type="Pfam" id="PF13379">
    <property type="entry name" value="NMT1_2"/>
    <property type="match status" value="1"/>
</dbReference>
<dbReference type="AlphaFoldDB" id="X0W5N0"/>
<comment type="caution">
    <text evidence="2">The sequence shown here is derived from an EMBL/GenBank/DDBJ whole genome shotgun (WGS) entry which is preliminary data.</text>
</comment>
<name>X0W5N0_9ZZZZ</name>
<dbReference type="SUPFAM" id="SSF53850">
    <property type="entry name" value="Periplasmic binding protein-like II"/>
    <property type="match status" value="1"/>
</dbReference>
<protein>
    <recommendedName>
        <fullName evidence="1">Solute-binding protein family 3/N-terminal domain-containing protein</fullName>
    </recommendedName>
</protein>
<evidence type="ECO:0000313" key="2">
    <source>
        <dbReference type="EMBL" id="GAG19923.1"/>
    </source>
</evidence>
<feature type="non-terminal residue" evidence="2">
    <location>
        <position position="255"/>
    </location>
</feature>
<dbReference type="Gene3D" id="3.40.190.10">
    <property type="entry name" value="Periplasmic binding protein-like II"/>
    <property type="match status" value="2"/>
</dbReference>
<feature type="non-terminal residue" evidence="2">
    <location>
        <position position="1"/>
    </location>
</feature>
<proteinExistence type="predicted"/>
<feature type="domain" description="Solute-binding protein family 3/N-terminal" evidence="1">
    <location>
        <begin position="56"/>
        <end position="255"/>
    </location>
</feature>
<sequence>AAPRERARDQMGTLQARQKGEWALKHSRRPLVQALVLVLVLSVASCTPGQESGPVTIGVRTSNCQTPFYVADRQGLYEERGVEVTVQLVPTNTEIIEAMKRGDFQMGSLPVTTAIAAIANGAPLHIVAVTGRGSDGILVRKGDGITGVADLRGKKVATIRASILDVLLRNTLEQADIDPERDLELLYFGKLGDMISALKTGQVDATSNTEPFMTDAERQGWAQILTYYTADWPDHPCCVVLAREAFGRQRPETLR</sequence>
<dbReference type="SMART" id="SM00062">
    <property type="entry name" value="PBPb"/>
    <property type="match status" value="1"/>
</dbReference>
<reference evidence="2" key="1">
    <citation type="journal article" date="2014" name="Front. Microbiol.">
        <title>High frequency of phylogenetically diverse reductive dehalogenase-homologous genes in deep subseafloor sedimentary metagenomes.</title>
        <authorList>
            <person name="Kawai M."/>
            <person name="Futagami T."/>
            <person name="Toyoda A."/>
            <person name="Takaki Y."/>
            <person name="Nishi S."/>
            <person name="Hori S."/>
            <person name="Arai W."/>
            <person name="Tsubouchi T."/>
            <person name="Morono Y."/>
            <person name="Uchiyama I."/>
            <person name="Ito T."/>
            <person name="Fujiyama A."/>
            <person name="Inagaki F."/>
            <person name="Takami H."/>
        </authorList>
    </citation>
    <scope>NUCLEOTIDE SEQUENCE</scope>
    <source>
        <strain evidence="2">Expedition CK06-06</strain>
    </source>
</reference>
<dbReference type="PANTHER" id="PTHR30024">
    <property type="entry name" value="ALIPHATIC SULFONATES-BINDING PROTEIN-RELATED"/>
    <property type="match status" value="1"/>
</dbReference>
<evidence type="ECO:0000259" key="1">
    <source>
        <dbReference type="SMART" id="SM00062"/>
    </source>
</evidence>